<protein>
    <recommendedName>
        <fullName evidence="4 6">dTDP-4-dehydrorhamnose reductase</fullName>
        <ecNumber evidence="3 6">1.1.1.133</ecNumber>
    </recommendedName>
</protein>
<dbReference type="InterPro" id="IPR036291">
    <property type="entry name" value="NAD(P)-bd_dom_sf"/>
</dbReference>
<comment type="function">
    <text evidence="6">Catalyzes the reduction of dTDP-6-deoxy-L-lyxo-4-hexulose to yield dTDP-L-rhamnose.</text>
</comment>
<evidence type="ECO:0000256" key="1">
    <source>
        <dbReference type="ARBA" id="ARBA00004781"/>
    </source>
</evidence>
<dbReference type="Pfam" id="PF04321">
    <property type="entry name" value="RmlD_sub_bind"/>
    <property type="match status" value="1"/>
</dbReference>
<comment type="pathway">
    <text evidence="1 6">Carbohydrate biosynthesis; dTDP-L-rhamnose biosynthesis.</text>
</comment>
<dbReference type="InterPro" id="IPR029903">
    <property type="entry name" value="RmlD-like-bd"/>
</dbReference>
<sequence>MSKSGRKFAGYLPIACWSNIGLGTCQAQKGGLLKVLITGASGLLGGNLCYLYASRHEVSGWYFRHPVQIPACRMVKVNLLDPNEIKEALEAWKPEYIIHCAANANVDDCEAHPKEARRLNVESTRVLAENAAAIKAKLIYISTDSVFTSDRDSSFREEEETAPRTVYAQTKYEGEKLALAMSPESLVIRTCIYGYNILPKKSLGEWVIGELQLQKSIQGFTDLYFTPILVNDLADWLERAFKQSWRGCLHMASHDVVSKYEFACLLAREFGFSESRVKSAGVETSSLKAFRPKRPCLSVAKIENMAGEKMPTVHQGIRRFYNLYQEGYQKRLKSFNGHLATQGK</sequence>
<dbReference type="Proteomes" id="UP000230859">
    <property type="component" value="Unassembled WGS sequence"/>
</dbReference>
<proteinExistence type="inferred from homology"/>
<dbReference type="InterPro" id="IPR005913">
    <property type="entry name" value="dTDP_dehydrorham_reduct"/>
</dbReference>
<evidence type="ECO:0000259" key="7">
    <source>
        <dbReference type="Pfam" id="PF04321"/>
    </source>
</evidence>
<evidence type="ECO:0000256" key="4">
    <source>
        <dbReference type="ARBA" id="ARBA00017099"/>
    </source>
</evidence>
<dbReference type="Gene3D" id="3.40.50.720">
    <property type="entry name" value="NAD(P)-binding Rossmann-like Domain"/>
    <property type="match status" value="1"/>
</dbReference>
<dbReference type="GO" id="GO:0048270">
    <property type="term" value="F:methionine adenosyltransferase regulator activity"/>
    <property type="evidence" value="ECO:0007669"/>
    <property type="project" value="TreeGrafter"/>
</dbReference>
<dbReference type="AlphaFoldDB" id="A0A2H0LLK0"/>
<dbReference type="EMBL" id="PCVY01000072">
    <property type="protein sequence ID" value="PIQ85257.1"/>
    <property type="molecule type" value="Genomic_DNA"/>
</dbReference>
<feature type="domain" description="RmlD-like substrate binding" evidence="7">
    <location>
        <begin position="34"/>
        <end position="324"/>
    </location>
</feature>
<dbReference type="UniPathway" id="UPA00124"/>
<name>A0A2H0LLK0_9BACT</name>
<evidence type="ECO:0000256" key="5">
    <source>
        <dbReference type="ARBA" id="ARBA00048200"/>
    </source>
</evidence>
<keyword evidence="6" id="KW-0521">NADP</keyword>
<organism evidence="8 9">
    <name type="scientific">Candidatus Abzuiibacterium crystallinum</name>
    <dbReference type="NCBI Taxonomy" id="1974748"/>
    <lineage>
        <taxon>Bacteria</taxon>
        <taxon>Pseudomonadati</taxon>
        <taxon>Candidatus Omnitrophota</taxon>
        <taxon>Candidatus Abzuiibacterium</taxon>
    </lineage>
</organism>
<dbReference type="CDD" id="cd05254">
    <property type="entry name" value="dTDP_HR_like_SDR_e"/>
    <property type="match status" value="1"/>
</dbReference>
<evidence type="ECO:0000313" key="9">
    <source>
        <dbReference type="Proteomes" id="UP000230859"/>
    </source>
</evidence>
<accession>A0A2H0LLK0</accession>
<dbReference type="GO" id="GO:0019305">
    <property type="term" value="P:dTDP-rhamnose biosynthetic process"/>
    <property type="evidence" value="ECO:0007669"/>
    <property type="project" value="UniProtKB-UniPathway"/>
</dbReference>
<dbReference type="SUPFAM" id="SSF51735">
    <property type="entry name" value="NAD(P)-binding Rossmann-fold domains"/>
    <property type="match status" value="1"/>
</dbReference>
<comment type="caution">
    <text evidence="8">The sequence shown here is derived from an EMBL/GenBank/DDBJ whole genome shotgun (WGS) entry which is preliminary data.</text>
</comment>
<dbReference type="GO" id="GO:0048269">
    <property type="term" value="C:methionine adenosyltransferase complex"/>
    <property type="evidence" value="ECO:0007669"/>
    <property type="project" value="TreeGrafter"/>
</dbReference>
<dbReference type="GO" id="GO:0006556">
    <property type="term" value="P:S-adenosylmethionine biosynthetic process"/>
    <property type="evidence" value="ECO:0007669"/>
    <property type="project" value="TreeGrafter"/>
</dbReference>
<comment type="catalytic activity">
    <reaction evidence="5">
        <text>dTDP-beta-L-rhamnose + NADP(+) = dTDP-4-dehydro-beta-L-rhamnose + NADPH + H(+)</text>
        <dbReference type="Rhea" id="RHEA:21796"/>
        <dbReference type="ChEBI" id="CHEBI:15378"/>
        <dbReference type="ChEBI" id="CHEBI:57510"/>
        <dbReference type="ChEBI" id="CHEBI:57783"/>
        <dbReference type="ChEBI" id="CHEBI:58349"/>
        <dbReference type="ChEBI" id="CHEBI:62830"/>
        <dbReference type="EC" id="1.1.1.133"/>
    </reaction>
</comment>
<dbReference type="PANTHER" id="PTHR10491">
    <property type="entry name" value="DTDP-4-DEHYDRORHAMNOSE REDUCTASE"/>
    <property type="match status" value="1"/>
</dbReference>
<dbReference type="GO" id="GO:0008831">
    <property type="term" value="F:dTDP-4-dehydrorhamnose reductase activity"/>
    <property type="evidence" value="ECO:0007669"/>
    <property type="project" value="UniProtKB-EC"/>
</dbReference>
<reference evidence="8 9" key="1">
    <citation type="submission" date="2017-09" db="EMBL/GenBank/DDBJ databases">
        <title>Depth-based differentiation of microbial function through sediment-hosted aquifers and enrichment of novel symbionts in the deep terrestrial subsurface.</title>
        <authorList>
            <person name="Probst A.J."/>
            <person name="Ladd B."/>
            <person name="Jarett J.K."/>
            <person name="Geller-Mcgrath D.E."/>
            <person name="Sieber C.M."/>
            <person name="Emerson J.B."/>
            <person name="Anantharaman K."/>
            <person name="Thomas B.C."/>
            <person name="Malmstrom R."/>
            <person name="Stieglmeier M."/>
            <person name="Klingl A."/>
            <person name="Woyke T."/>
            <person name="Ryan C.M."/>
            <person name="Banfield J.F."/>
        </authorList>
    </citation>
    <scope>NUCLEOTIDE SEQUENCE [LARGE SCALE GENOMIC DNA]</scope>
    <source>
        <strain evidence="8">CG11_big_fil_rev_8_21_14_0_20_45_26</strain>
    </source>
</reference>
<comment type="similarity">
    <text evidence="2 6">Belongs to the dTDP-4-dehydrorhamnose reductase family.</text>
</comment>
<evidence type="ECO:0000313" key="8">
    <source>
        <dbReference type="EMBL" id="PIQ85257.1"/>
    </source>
</evidence>
<dbReference type="PANTHER" id="PTHR10491:SF4">
    <property type="entry name" value="METHIONINE ADENOSYLTRANSFERASE 2 SUBUNIT BETA"/>
    <property type="match status" value="1"/>
</dbReference>
<keyword evidence="6" id="KW-0560">Oxidoreductase</keyword>
<evidence type="ECO:0000256" key="6">
    <source>
        <dbReference type="RuleBase" id="RU364082"/>
    </source>
</evidence>
<gene>
    <name evidence="8" type="ORF">COV74_09885</name>
</gene>
<dbReference type="EC" id="1.1.1.133" evidence="3 6"/>
<evidence type="ECO:0000256" key="3">
    <source>
        <dbReference type="ARBA" id="ARBA00012929"/>
    </source>
</evidence>
<evidence type="ECO:0000256" key="2">
    <source>
        <dbReference type="ARBA" id="ARBA00010944"/>
    </source>
</evidence>